<gene>
    <name evidence="2" type="ORF">HII12_005153</name>
</gene>
<dbReference type="Proteomes" id="UP000568158">
    <property type="component" value="Unassembled WGS sequence"/>
</dbReference>
<reference evidence="2 3" key="1">
    <citation type="journal article" date="2020" name="Appl. Microbiol. Biotechnol.">
        <title>Targeted gene deletion in Brettanomyces bruxellensis with an expression-free CRISPR-Cas9 system.</title>
        <authorList>
            <person name="Varela C."/>
            <person name="Bartel C."/>
            <person name="Onetto C."/>
            <person name="Borneman A."/>
        </authorList>
    </citation>
    <scope>NUCLEOTIDE SEQUENCE [LARGE SCALE GENOMIC DNA]</scope>
    <source>
        <strain evidence="2 3">AWRI1613</strain>
    </source>
</reference>
<feature type="region of interest" description="Disordered" evidence="1">
    <location>
        <begin position="331"/>
        <end position="353"/>
    </location>
</feature>
<dbReference type="EMBL" id="JABCYN010000056">
    <property type="protein sequence ID" value="KAF6005931.1"/>
    <property type="molecule type" value="Genomic_DNA"/>
</dbReference>
<dbReference type="InterPro" id="IPR008812">
    <property type="entry name" value="Ran_GTP-bd-rel"/>
</dbReference>
<protein>
    <recommendedName>
        <fullName evidence="4">Ran-specific GTPase-activating protein 30</fullName>
    </recommendedName>
</protein>
<accession>A0A8H6EPX5</accession>
<name>A0A8H6EPX5_DEKBR</name>
<dbReference type="GO" id="GO:0030695">
    <property type="term" value="F:GTPase regulator activity"/>
    <property type="evidence" value="ECO:0007669"/>
    <property type="project" value="TreeGrafter"/>
</dbReference>
<dbReference type="GO" id="GO:0005737">
    <property type="term" value="C:cytoplasm"/>
    <property type="evidence" value="ECO:0007669"/>
    <property type="project" value="TreeGrafter"/>
</dbReference>
<dbReference type="AlphaFoldDB" id="A0A8H6EPX5"/>
<dbReference type="PANTHER" id="PTHR31010">
    <property type="entry name" value="RAN-SPECIFIC GTPASE-ACTIVATING PROTEIN 30-RELATED"/>
    <property type="match status" value="1"/>
</dbReference>
<organism evidence="2 3">
    <name type="scientific">Dekkera bruxellensis</name>
    <name type="common">Brettanomyces custersii</name>
    <dbReference type="NCBI Taxonomy" id="5007"/>
    <lineage>
        <taxon>Eukaryota</taxon>
        <taxon>Fungi</taxon>
        <taxon>Dikarya</taxon>
        <taxon>Ascomycota</taxon>
        <taxon>Saccharomycotina</taxon>
        <taxon>Pichiomycetes</taxon>
        <taxon>Pichiales</taxon>
        <taxon>Pichiaceae</taxon>
        <taxon>Brettanomyces</taxon>
    </lineage>
</organism>
<comment type="caution">
    <text evidence="2">The sequence shown here is derived from an EMBL/GenBank/DDBJ whole genome shotgun (WGS) entry which is preliminary data.</text>
</comment>
<sequence>MDKLLSKAGTTLVTFAVRSGVQLASSYVLKSVSKLVEGVPEKDRRRVERLKIKLQNRIDIITHAIELIRLIAARGNTEMEGTINLADELKSEIDDFHDYINDLSENESLKKEEIVSIEKSMNILLLKINQTIPIINLALTTSGARLSGNMNSFVSPGQLLKSAAIVHDSNEIYKTAIRNRDNDEVNIQVGPSFDMTTYDIFYSAPDSGSNQSKAKIIWKERYPRSTIRIIRVVNKNFEYSYILGIEENFNDERYHDEDDKPEQIKGLFSASGKLLKLEDRNSPVLVLKVRKVTTEQIDNEITSQTGRTKNNKKAESKFDWLAFGCYDDTDNGDESTKSSESDEDTDSNNVGVNAADVISVKEPIIKKENAVKRNSATYNRKAIIPEIPFVSKSLSLMEYLLRICALQANDQQSVFDVKDERLRLYLNDENTVRSENEETEIDHLESKFKNLTVNDKLTMSGSPRKTLSQIEQNKEAEVFSSDLDNSGYQHRARDFFSDDLQRGMRLPALANQLEMSKTQFQPDGAHSAAAAQQFGLTSATDFVDQNALKLNQSLSTMTCKPQHAQQLHTHHAHYAGKPGAENNFLSGRYRHGGSFLIASPVCLYY</sequence>
<evidence type="ECO:0008006" key="4">
    <source>
        <dbReference type="Google" id="ProtNLM"/>
    </source>
</evidence>
<dbReference type="Pfam" id="PF05508">
    <property type="entry name" value="Ran-binding"/>
    <property type="match status" value="1"/>
</dbReference>
<proteinExistence type="predicted"/>
<dbReference type="GO" id="GO:0005634">
    <property type="term" value="C:nucleus"/>
    <property type="evidence" value="ECO:0007669"/>
    <property type="project" value="TreeGrafter"/>
</dbReference>
<evidence type="ECO:0000313" key="2">
    <source>
        <dbReference type="EMBL" id="KAF6005931.1"/>
    </source>
</evidence>
<evidence type="ECO:0000313" key="3">
    <source>
        <dbReference type="Proteomes" id="UP000568158"/>
    </source>
</evidence>
<dbReference type="PANTHER" id="PTHR31010:SF2">
    <property type="entry name" value="RAN-SPECIFIC GTPASE-ACTIVATING PROTEIN 30"/>
    <property type="match status" value="1"/>
</dbReference>
<evidence type="ECO:0000256" key="1">
    <source>
        <dbReference type="SAM" id="MobiDB-lite"/>
    </source>
</evidence>